<name>A0A450T6F5_9GAMM</name>
<proteinExistence type="predicted"/>
<sequence length="69" mass="8239">MLLPMNFRKTAIALQPTPNIRAIVSSVEEELHNVRFSLGTIWRRIIETHHYHPARYRSFRSCFNTKQEE</sequence>
<protein>
    <submittedName>
        <fullName evidence="1">Uncharacterized protein</fullName>
    </submittedName>
</protein>
<accession>A0A450T6F5</accession>
<reference evidence="1" key="1">
    <citation type="submission" date="2019-02" db="EMBL/GenBank/DDBJ databases">
        <authorList>
            <person name="Gruber-Vodicka R. H."/>
            <person name="Seah K. B. B."/>
        </authorList>
    </citation>
    <scope>NUCLEOTIDE SEQUENCE</scope>
    <source>
        <strain evidence="1">BECK_DK47</strain>
    </source>
</reference>
<evidence type="ECO:0000313" key="1">
    <source>
        <dbReference type="EMBL" id="VFJ62286.1"/>
    </source>
</evidence>
<dbReference type="EMBL" id="CAADEX010000109">
    <property type="protein sequence ID" value="VFJ62286.1"/>
    <property type="molecule type" value="Genomic_DNA"/>
</dbReference>
<organism evidence="1">
    <name type="scientific">Candidatus Kentrum sp. DK</name>
    <dbReference type="NCBI Taxonomy" id="2126562"/>
    <lineage>
        <taxon>Bacteria</taxon>
        <taxon>Pseudomonadati</taxon>
        <taxon>Pseudomonadota</taxon>
        <taxon>Gammaproteobacteria</taxon>
        <taxon>Candidatus Kentrum</taxon>
    </lineage>
</organism>
<gene>
    <name evidence="1" type="ORF">BECKDK2373B_GA0170837_11092</name>
</gene>
<dbReference type="AlphaFoldDB" id="A0A450T6F5"/>